<accession>A0AAW1IMR1</accession>
<dbReference type="AlphaFoldDB" id="A0AAW1IMR1"/>
<dbReference type="PANTHER" id="PTHR31896:SF12">
    <property type="entry name" value="HXXXD-TYPE ACYL-TRANSFERASE FAMILY PROTEIN"/>
    <property type="match status" value="1"/>
</dbReference>
<keyword evidence="1" id="KW-0808">Transferase</keyword>
<protein>
    <submittedName>
        <fullName evidence="2">Uncharacterized protein</fullName>
    </submittedName>
</protein>
<gene>
    <name evidence="2" type="ORF">RND81_09G167200</name>
</gene>
<dbReference type="GO" id="GO:0016740">
    <property type="term" value="F:transferase activity"/>
    <property type="evidence" value="ECO:0007669"/>
    <property type="project" value="UniProtKB-KW"/>
</dbReference>
<dbReference type="Pfam" id="PF02458">
    <property type="entry name" value="Transferase"/>
    <property type="match status" value="1"/>
</dbReference>
<evidence type="ECO:0000256" key="1">
    <source>
        <dbReference type="ARBA" id="ARBA00022679"/>
    </source>
</evidence>
<comment type="caution">
    <text evidence="2">The sequence shown here is derived from an EMBL/GenBank/DDBJ whole genome shotgun (WGS) entry which is preliminary data.</text>
</comment>
<evidence type="ECO:0000313" key="2">
    <source>
        <dbReference type="EMBL" id="KAK9690968.1"/>
    </source>
</evidence>
<dbReference type="Proteomes" id="UP001443914">
    <property type="component" value="Unassembled WGS sequence"/>
</dbReference>
<name>A0AAW1IMR1_SAPOF</name>
<sequence>MKDRDCILSSTSERSLETLQKPVYEYCMPIKLPYLGLEKFMTQSETSPLRDRVFHLSSKSLAMIKSKANQEGSIPNVSSFQGLVSLIWRSITRARNLSADEDTSCNLAINTRVRVDPPKSDHCFGNYVAQVKVTCTVGELLGHDLGWAAKRLNEGIRAQDNKCIRGNLNLLADLVTKPGFFDSAKDMLGSNNVVIGGSTRFDMYGLEFGLGKPIATRMGPGNKHDGKVTVNQGCEGGGSIDLEISLIEDYMANLEVDHDFMTFVS</sequence>
<proteinExistence type="predicted"/>
<organism evidence="2 3">
    <name type="scientific">Saponaria officinalis</name>
    <name type="common">Common soapwort</name>
    <name type="synonym">Lychnis saponaria</name>
    <dbReference type="NCBI Taxonomy" id="3572"/>
    <lineage>
        <taxon>Eukaryota</taxon>
        <taxon>Viridiplantae</taxon>
        <taxon>Streptophyta</taxon>
        <taxon>Embryophyta</taxon>
        <taxon>Tracheophyta</taxon>
        <taxon>Spermatophyta</taxon>
        <taxon>Magnoliopsida</taxon>
        <taxon>eudicotyledons</taxon>
        <taxon>Gunneridae</taxon>
        <taxon>Pentapetalae</taxon>
        <taxon>Caryophyllales</taxon>
        <taxon>Caryophyllaceae</taxon>
        <taxon>Caryophylleae</taxon>
        <taxon>Saponaria</taxon>
    </lineage>
</organism>
<dbReference type="InterPro" id="IPR023213">
    <property type="entry name" value="CAT-like_dom_sf"/>
</dbReference>
<dbReference type="InterPro" id="IPR051283">
    <property type="entry name" value="Sec_Metabolite_Acyltrans"/>
</dbReference>
<dbReference type="EMBL" id="JBDFQZ010000009">
    <property type="protein sequence ID" value="KAK9690968.1"/>
    <property type="molecule type" value="Genomic_DNA"/>
</dbReference>
<reference evidence="2" key="1">
    <citation type="submission" date="2024-03" db="EMBL/GenBank/DDBJ databases">
        <title>WGS assembly of Saponaria officinalis var. Norfolk2.</title>
        <authorList>
            <person name="Jenkins J."/>
            <person name="Shu S."/>
            <person name="Grimwood J."/>
            <person name="Barry K."/>
            <person name="Goodstein D."/>
            <person name="Schmutz J."/>
            <person name="Leebens-Mack J."/>
            <person name="Osbourn A."/>
        </authorList>
    </citation>
    <scope>NUCLEOTIDE SEQUENCE [LARGE SCALE GENOMIC DNA]</scope>
    <source>
        <strain evidence="2">JIC</strain>
    </source>
</reference>
<keyword evidence="3" id="KW-1185">Reference proteome</keyword>
<evidence type="ECO:0000313" key="3">
    <source>
        <dbReference type="Proteomes" id="UP001443914"/>
    </source>
</evidence>
<dbReference type="PANTHER" id="PTHR31896">
    <property type="entry name" value="FAMILY REGULATORY PROTEIN, PUTATIVE (AFU_ORTHOLOGUE AFUA_3G14730)-RELATED"/>
    <property type="match status" value="1"/>
</dbReference>
<dbReference type="Gene3D" id="3.30.559.10">
    <property type="entry name" value="Chloramphenicol acetyltransferase-like domain"/>
    <property type="match status" value="1"/>
</dbReference>